<accession>A0ABW5AHE8</accession>
<dbReference type="EMBL" id="JBHUIW010000004">
    <property type="protein sequence ID" value="MFD2181537.1"/>
    <property type="molecule type" value="Genomic_DNA"/>
</dbReference>
<dbReference type="Proteomes" id="UP001597314">
    <property type="component" value="Unassembled WGS sequence"/>
</dbReference>
<dbReference type="InterPro" id="IPR036280">
    <property type="entry name" value="Multihaem_cyt_sf"/>
</dbReference>
<name>A0ABW5AHE8_9BRAD</name>
<evidence type="ECO:0000256" key="6">
    <source>
        <dbReference type="ARBA" id="ARBA00022723"/>
    </source>
</evidence>
<keyword evidence="9" id="KW-0674">Reaction center</keyword>
<keyword evidence="4 9" id="KW-0602">Photosynthesis</keyword>
<dbReference type="InterPro" id="IPR023119">
    <property type="entry name" value="Multihaem_cyt_PRC_cyt_su-like"/>
</dbReference>
<evidence type="ECO:0000256" key="5">
    <source>
        <dbReference type="ARBA" id="ARBA00022617"/>
    </source>
</evidence>
<organism evidence="10 11">
    <name type="scientific">Rhodoplanes azumiensis</name>
    <dbReference type="NCBI Taxonomy" id="1897628"/>
    <lineage>
        <taxon>Bacteria</taxon>
        <taxon>Pseudomonadati</taxon>
        <taxon>Pseudomonadota</taxon>
        <taxon>Alphaproteobacteria</taxon>
        <taxon>Hyphomicrobiales</taxon>
        <taxon>Nitrobacteraceae</taxon>
        <taxon>Rhodoplanes</taxon>
    </lineage>
</organism>
<keyword evidence="7 9" id="KW-0249">Electron transport</keyword>
<comment type="caution">
    <text evidence="10">The sequence shown here is derived from an EMBL/GenBank/DDBJ whole genome shotgun (WGS) entry which is preliminary data.</text>
</comment>
<gene>
    <name evidence="10" type="primary">pufC</name>
    <name evidence="10" type="ORF">ACFSOX_05180</name>
</gene>
<keyword evidence="5 9" id="KW-0349">Heme</keyword>
<evidence type="ECO:0000256" key="8">
    <source>
        <dbReference type="ARBA" id="ARBA00023004"/>
    </source>
</evidence>
<dbReference type="CDD" id="cd09224">
    <property type="entry name" value="CytoC_RC"/>
    <property type="match status" value="1"/>
</dbReference>
<reference evidence="11" key="1">
    <citation type="journal article" date="2019" name="Int. J. Syst. Evol. Microbiol.">
        <title>The Global Catalogue of Microorganisms (GCM) 10K type strain sequencing project: providing services to taxonomists for standard genome sequencing and annotation.</title>
        <authorList>
            <consortium name="The Broad Institute Genomics Platform"/>
            <consortium name="The Broad Institute Genome Sequencing Center for Infectious Disease"/>
            <person name="Wu L."/>
            <person name="Ma J."/>
        </authorList>
    </citation>
    <scope>NUCLEOTIDE SEQUENCE [LARGE SCALE GENOMIC DNA]</scope>
    <source>
        <strain evidence="11">CGMCC 1.6774</strain>
    </source>
</reference>
<dbReference type="PIRSF" id="PIRSF000017">
    <property type="entry name" value="RC_cytochrome"/>
    <property type="match status" value="1"/>
</dbReference>
<dbReference type="InterPro" id="IPR003158">
    <property type="entry name" value="Photosyn_RC_cyt_c-su"/>
</dbReference>
<evidence type="ECO:0000256" key="9">
    <source>
        <dbReference type="PIRNR" id="PIRNR000017"/>
    </source>
</evidence>
<evidence type="ECO:0000256" key="1">
    <source>
        <dbReference type="ARBA" id="ARBA00003196"/>
    </source>
</evidence>
<dbReference type="Gene3D" id="1.10.468.10">
    <property type="entry name" value="Photosynthetic Reaction Center, subunit C, domain 2"/>
    <property type="match status" value="2"/>
</dbReference>
<keyword evidence="3 9" id="KW-0813">Transport</keyword>
<evidence type="ECO:0000313" key="10">
    <source>
        <dbReference type="EMBL" id="MFD2181537.1"/>
    </source>
</evidence>
<evidence type="ECO:0000313" key="11">
    <source>
        <dbReference type="Proteomes" id="UP001597314"/>
    </source>
</evidence>
<comment type="PTM">
    <text evidence="9">Binds 4 heme groups per subunit.</text>
</comment>
<keyword evidence="6 9" id="KW-0479">Metal-binding</keyword>
<sequence>MSKFTVGLIGVVAAVLAVIFVVNTFEFSPVQSVQRGFRGLAMEENITARAAAAKAVANRLPEPAPAVDKANRKASQEYKNLKVLGDMDANDFLRLMTDITTWVSPEQGCAYCHDENDLAADRPYTKIVSRRMLEMVRYINGSWKIHVADTGVTCWACHRGQPVPANTWSEPLPPRAFRTVGTRISQNKGSETAAFSSLPNETFGSFLKASEDLRVVPATRVLHSRDMASMQATEATYGFMMHVSQGLGVNCTYCHNSRSFVAWDQSTPQRATAWYGIRMTRALNNEFLEPLKPVFPENRLGPMGDVLKSNCATCHEGNAKPLNGVSMIKDYPILVGPAPARTAAAAPAKAK</sequence>
<dbReference type="NCBIfam" id="NF040706">
    <property type="entry name" value="photo_cyt_PufC"/>
    <property type="match status" value="1"/>
</dbReference>
<evidence type="ECO:0000256" key="3">
    <source>
        <dbReference type="ARBA" id="ARBA00022448"/>
    </source>
</evidence>
<dbReference type="RefSeq" id="WP_378476729.1">
    <property type="nucleotide sequence ID" value="NZ_JBHUIW010000004.1"/>
</dbReference>
<keyword evidence="8 9" id="KW-0408">Iron</keyword>
<evidence type="ECO:0000256" key="2">
    <source>
        <dbReference type="ARBA" id="ARBA00015978"/>
    </source>
</evidence>
<protein>
    <recommendedName>
        <fullName evidence="2 9">Photosynthetic reaction center cytochrome c subunit</fullName>
    </recommendedName>
</protein>
<proteinExistence type="predicted"/>
<dbReference type="SUPFAM" id="SSF48695">
    <property type="entry name" value="Multiheme cytochromes"/>
    <property type="match status" value="1"/>
</dbReference>
<dbReference type="Pfam" id="PF02276">
    <property type="entry name" value="CytoC_RC"/>
    <property type="match status" value="1"/>
</dbReference>
<keyword evidence="11" id="KW-1185">Reference proteome</keyword>
<evidence type="ECO:0000256" key="4">
    <source>
        <dbReference type="ARBA" id="ARBA00022531"/>
    </source>
</evidence>
<evidence type="ECO:0000256" key="7">
    <source>
        <dbReference type="ARBA" id="ARBA00022982"/>
    </source>
</evidence>
<comment type="function">
    <text evidence="1 9">The reaction center of purple bacteria contains a tightly bound cytochrome molecule which re-reduces the photo oxidized primary electron donor.</text>
</comment>